<sequence>MAEHSGRRRLKQVSLVAALCALFFILGVCLAPALITADLNNWGLWLRDFAKSPGIAAVAALIALFGILRQVAVSRESLQHQRETAAGSSWWDSFEWASGRALPGREGDIPLPGEVTISTLQSLARTASTDVQRAACSGLIEALTPRVGSGTPTVASAESAEASNEAAFRALTSYVKANNGTVAASPAAEATVREYEIYKRRVLNALATLSPGILVFREPEISNSRADAVVEVEGVPVALEVSFARTPVVVRARSFAAAQLRQDDATAPLVLVSRFASPFSPEEERSLRVVIAQWETSDDDDNLREALVRASQL</sequence>
<gene>
    <name evidence="2" type="ORF">RN50_01670</name>
</gene>
<dbReference type="GeneID" id="94442803"/>
<keyword evidence="1" id="KW-0472">Membrane</keyword>
<accession>A0A0F0KMV4</accession>
<name>A0A0F0KMV4_9MICO</name>
<evidence type="ECO:0000313" key="3">
    <source>
        <dbReference type="Proteomes" id="UP000033572"/>
    </source>
</evidence>
<dbReference type="EMBL" id="JYIU01000040">
    <property type="protein sequence ID" value="KJL21769.1"/>
    <property type="molecule type" value="Genomic_DNA"/>
</dbReference>
<dbReference type="KEGG" id="mfol:DXT68_00175"/>
<dbReference type="AlphaFoldDB" id="A0A0F0KMV4"/>
<reference evidence="2 3" key="1">
    <citation type="submission" date="2015-02" db="EMBL/GenBank/DDBJ databases">
        <title>Draft genome sequences of ten Microbacterium spp. with emphasis on heavy metal contaminated environments.</title>
        <authorList>
            <person name="Corretto E."/>
        </authorList>
    </citation>
    <scope>NUCLEOTIDE SEQUENCE [LARGE SCALE GENOMIC DNA]</scope>
    <source>
        <strain evidence="2 3">DSM 12966</strain>
    </source>
</reference>
<evidence type="ECO:0000256" key="1">
    <source>
        <dbReference type="SAM" id="Phobius"/>
    </source>
</evidence>
<dbReference type="RefSeq" id="WP_045254034.1">
    <property type="nucleotide sequence ID" value="NZ_CP031425.1"/>
</dbReference>
<comment type="caution">
    <text evidence="2">The sequence shown here is derived from an EMBL/GenBank/DDBJ whole genome shotgun (WGS) entry which is preliminary data.</text>
</comment>
<organism evidence="2 3">
    <name type="scientific">Microbacterium foliorum</name>
    <dbReference type="NCBI Taxonomy" id="104336"/>
    <lineage>
        <taxon>Bacteria</taxon>
        <taxon>Bacillati</taxon>
        <taxon>Actinomycetota</taxon>
        <taxon>Actinomycetes</taxon>
        <taxon>Micrococcales</taxon>
        <taxon>Microbacteriaceae</taxon>
        <taxon>Microbacterium</taxon>
    </lineage>
</organism>
<evidence type="ECO:0000313" key="2">
    <source>
        <dbReference type="EMBL" id="KJL21769.1"/>
    </source>
</evidence>
<keyword evidence="1" id="KW-0812">Transmembrane</keyword>
<protein>
    <submittedName>
        <fullName evidence="2">Uncharacterized protein</fullName>
    </submittedName>
</protein>
<keyword evidence="1" id="KW-1133">Transmembrane helix</keyword>
<proteinExistence type="predicted"/>
<feature type="transmembrane region" description="Helical" evidence="1">
    <location>
        <begin position="55"/>
        <end position="72"/>
    </location>
</feature>
<keyword evidence="3" id="KW-1185">Reference proteome</keyword>
<feature type="transmembrane region" description="Helical" evidence="1">
    <location>
        <begin position="12"/>
        <end position="35"/>
    </location>
</feature>
<dbReference type="Proteomes" id="UP000033572">
    <property type="component" value="Unassembled WGS sequence"/>
</dbReference>